<dbReference type="SMART" id="SM00347">
    <property type="entry name" value="HTH_MARR"/>
    <property type="match status" value="1"/>
</dbReference>
<dbReference type="PANTHER" id="PTHR33164">
    <property type="entry name" value="TRANSCRIPTIONAL REGULATOR, MARR FAMILY"/>
    <property type="match status" value="1"/>
</dbReference>
<gene>
    <name evidence="2" type="ORF">GE115_07805</name>
</gene>
<reference evidence="2 3" key="1">
    <citation type="submission" date="2019-10" db="EMBL/GenBank/DDBJ databases">
        <authorList>
            <person name="Nie G."/>
            <person name="Ming H."/>
            <person name="Yi B."/>
        </authorList>
    </citation>
    <scope>NUCLEOTIDE SEQUENCE [LARGE SCALE GENOMIC DNA]</scope>
    <source>
        <strain evidence="2 3">CFH 90414</strain>
    </source>
</reference>
<accession>A0A6I2F647</accession>
<evidence type="ECO:0000313" key="2">
    <source>
        <dbReference type="EMBL" id="MRG59771.1"/>
    </source>
</evidence>
<dbReference type="EMBL" id="WJIF01000003">
    <property type="protein sequence ID" value="MRG59771.1"/>
    <property type="molecule type" value="Genomic_DNA"/>
</dbReference>
<dbReference type="PROSITE" id="PS50995">
    <property type="entry name" value="HTH_MARR_2"/>
    <property type="match status" value="1"/>
</dbReference>
<dbReference type="GO" id="GO:0003700">
    <property type="term" value="F:DNA-binding transcription factor activity"/>
    <property type="evidence" value="ECO:0007669"/>
    <property type="project" value="InterPro"/>
</dbReference>
<dbReference type="Proteomes" id="UP000431080">
    <property type="component" value="Unassembled WGS sequence"/>
</dbReference>
<dbReference type="RefSeq" id="WP_153684200.1">
    <property type="nucleotide sequence ID" value="NZ_WJIF01000003.1"/>
</dbReference>
<keyword evidence="3" id="KW-1185">Reference proteome</keyword>
<evidence type="ECO:0000259" key="1">
    <source>
        <dbReference type="PROSITE" id="PS50995"/>
    </source>
</evidence>
<dbReference type="PANTHER" id="PTHR33164:SF57">
    <property type="entry name" value="MARR-FAMILY TRANSCRIPTIONAL REGULATOR"/>
    <property type="match status" value="1"/>
</dbReference>
<evidence type="ECO:0000313" key="3">
    <source>
        <dbReference type="Proteomes" id="UP000431080"/>
    </source>
</evidence>
<proteinExistence type="predicted"/>
<dbReference type="InterPro" id="IPR036388">
    <property type="entry name" value="WH-like_DNA-bd_sf"/>
</dbReference>
<protein>
    <submittedName>
        <fullName evidence="2">MarR family transcriptional regulator</fullName>
    </submittedName>
</protein>
<dbReference type="GO" id="GO:0006950">
    <property type="term" value="P:response to stress"/>
    <property type="evidence" value="ECO:0007669"/>
    <property type="project" value="TreeGrafter"/>
</dbReference>
<dbReference type="Pfam" id="PF12802">
    <property type="entry name" value="MarR_2"/>
    <property type="match status" value="1"/>
</dbReference>
<organism evidence="2 3">
    <name type="scientific">Agromyces agglutinans</name>
    <dbReference type="NCBI Taxonomy" id="2662258"/>
    <lineage>
        <taxon>Bacteria</taxon>
        <taxon>Bacillati</taxon>
        <taxon>Actinomycetota</taxon>
        <taxon>Actinomycetes</taxon>
        <taxon>Micrococcales</taxon>
        <taxon>Microbacteriaceae</taxon>
        <taxon>Agromyces</taxon>
    </lineage>
</organism>
<dbReference type="Gene3D" id="1.10.10.10">
    <property type="entry name" value="Winged helix-like DNA-binding domain superfamily/Winged helix DNA-binding domain"/>
    <property type="match status" value="1"/>
</dbReference>
<dbReference type="InterPro" id="IPR039422">
    <property type="entry name" value="MarR/SlyA-like"/>
</dbReference>
<dbReference type="AlphaFoldDB" id="A0A6I2F647"/>
<sequence length="151" mass="16308">MDASTLRSQRLALALHRATAIIDRAADDYLRPAHDIGISIFAALVTIDALGPASQRAIADGLDVSRSAVTQRLAELDRRGLVRVVPDPGDQRANLVELSDAGRTLLAEAWHGLARHDDGLEEGVDLEVLQAELDRFIANGERRLAARKAST</sequence>
<name>A0A6I2F647_9MICO</name>
<feature type="domain" description="HTH marR-type" evidence="1">
    <location>
        <begin position="8"/>
        <end position="138"/>
    </location>
</feature>
<dbReference type="SUPFAM" id="SSF46785">
    <property type="entry name" value="Winged helix' DNA-binding domain"/>
    <property type="match status" value="1"/>
</dbReference>
<dbReference type="InterPro" id="IPR036390">
    <property type="entry name" value="WH_DNA-bd_sf"/>
</dbReference>
<comment type="caution">
    <text evidence="2">The sequence shown here is derived from an EMBL/GenBank/DDBJ whole genome shotgun (WGS) entry which is preliminary data.</text>
</comment>
<dbReference type="InterPro" id="IPR000835">
    <property type="entry name" value="HTH_MarR-typ"/>
</dbReference>